<proteinExistence type="predicted"/>
<sequence>MTQLHEIDSIPEKFRVNAEKICHNRDSAGRVASGNDSTVYRLDGYVYKIYSGERLKELTQKEILRLIRHYREITNRAAELSDSENWQIKVPYQDKFYPLRVNPTHVVIECTICQTTIGVAPEIEGKTLDQETLLFDPNELKIALSNTSDWISNRLGIQRLELTGNNIKVLEDETMGKYFMVTDLASEVSFVALSTWREK</sequence>
<organism evidence="1 2">
    <name type="scientific">Candidatus Gottesmanbacteria bacterium GW2011_GWA2_43_14</name>
    <dbReference type="NCBI Taxonomy" id="1618443"/>
    <lineage>
        <taxon>Bacteria</taxon>
        <taxon>Candidatus Gottesmaniibacteriota</taxon>
    </lineage>
</organism>
<reference evidence="1 2" key="1">
    <citation type="journal article" date="2015" name="Nature">
        <title>rRNA introns, odd ribosomes, and small enigmatic genomes across a large radiation of phyla.</title>
        <authorList>
            <person name="Brown C.T."/>
            <person name="Hug L.A."/>
            <person name="Thomas B.C."/>
            <person name="Sharon I."/>
            <person name="Castelle C.J."/>
            <person name="Singh A."/>
            <person name="Wilkins M.J."/>
            <person name="Williams K.H."/>
            <person name="Banfield J.F."/>
        </authorList>
    </citation>
    <scope>NUCLEOTIDE SEQUENCE [LARGE SCALE GENOMIC DNA]</scope>
</reference>
<protein>
    <submittedName>
        <fullName evidence="1">Uncharacterized protein</fullName>
    </submittedName>
</protein>
<dbReference type="STRING" id="1618443.UV73_C0001G0125"/>
<dbReference type="AlphaFoldDB" id="A0A0G1DLV9"/>
<dbReference type="EMBL" id="LCFP01000001">
    <property type="protein sequence ID" value="KKS98604.1"/>
    <property type="molecule type" value="Genomic_DNA"/>
</dbReference>
<gene>
    <name evidence="1" type="ORF">UV73_C0001G0125</name>
</gene>
<comment type="caution">
    <text evidence="1">The sequence shown here is derived from an EMBL/GenBank/DDBJ whole genome shotgun (WGS) entry which is preliminary data.</text>
</comment>
<name>A0A0G1DLV9_9BACT</name>
<accession>A0A0G1DLV9</accession>
<evidence type="ECO:0000313" key="2">
    <source>
        <dbReference type="Proteomes" id="UP000034894"/>
    </source>
</evidence>
<evidence type="ECO:0000313" key="1">
    <source>
        <dbReference type="EMBL" id="KKS98604.1"/>
    </source>
</evidence>
<dbReference type="Proteomes" id="UP000034894">
    <property type="component" value="Unassembled WGS sequence"/>
</dbReference>